<evidence type="ECO:0000313" key="1">
    <source>
        <dbReference type="EMBL" id="AWP10321.1"/>
    </source>
</evidence>
<accession>A0A2U9C198</accession>
<evidence type="ECO:0000313" key="2">
    <source>
        <dbReference type="Proteomes" id="UP000246464"/>
    </source>
</evidence>
<sequence>MTEAAGQAGAPEAAGAATTAGVAGTVWVEDVDCSLARQLYKAVAAAALGLERSPGPSTGKLISLTLSEPEPDWWMQPGRFGSEQLEDLSDSSGSLPFVLKSF</sequence>
<name>A0A2U9C198_SCOMX</name>
<proteinExistence type="predicted"/>
<gene>
    <name evidence="1" type="ORF">SMAX5B_019530</name>
</gene>
<protein>
    <submittedName>
        <fullName evidence="1">Uncharacterized protein</fullName>
    </submittedName>
</protein>
<dbReference type="Proteomes" id="UP000246464">
    <property type="component" value="Chromosome 11"/>
</dbReference>
<keyword evidence="2" id="KW-1185">Reference proteome</keyword>
<dbReference type="AlphaFoldDB" id="A0A2U9C198"/>
<dbReference type="EMBL" id="CP026253">
    <property type="protein sequence ID" value="AWP10321.1"/>
    <property type="molecule type" value="Genomic_DNA"/>
</dbReference>
<reference evidence="1 2" key="1">
    <citation type="submission" date="2017-12" db="EMBL/GenBank/DDBJ databases">
        <title>Integrating genomic resources of turbot (Scophthalmus maximus) in depth evaluation of genetic and physical mapping variation across individuals.</title>
        <authorList>
            <person name="Martinez P."/>
        </authorList>
    </citation>
    <scope>NUCLEOTIDE SEQUENCE [LARGE SCALE GENOMIC DNA]</scope>
</reference>
<organism evidence="1 2">
    <name type="scientific">Scophthalmus maximus</name>
    <name type="common">Turbot</name>
    <name type="synonym">Psetta maxima</name>
    <dbReference type="NCBI Taxonomy" id="52904"/>
    <lineage>
        <taxon>Eukaryota</taxon>
        <taxon>Metazoa</taxon>
        <taxon>Chordata</taxon>
        <taxon>Craniata</taxon>
        <taxon>Vertebrata</taxon>
        <taxon>Euteleostomi</taxon>
        <taxon>Actinopterygii</taxon>
        <taxon>Neopterygii</taxon>
        <taxon>Teleostei</taxon>
        <taxon>Neoteleostei</taxon>
        <taxon>Acanthomorphata</taxon>
        <taxon>Carangaria</taxon>
        <taxon>Pleuronectiformes</taxon>
        <taxon>Pleuronectoidei</taxon>
        <taxon>Scophthalmidae</taxon>
        <taxon>Scophthalmus</taxon>
    </lineage>
</organism>